<dbReference type="InterPro" id="IPR001421">
    <property type="entry name" value="ATP8_metazoa"/>
</dbReference>
<evidence type="ECO:0000256" key="12">
    <source>
        <dbReference type="RuleBase" id="RU003661"/>
    </source>
</evidence>
<keyword evidence="10 12" id="KW-0496">Mitochondrion</keyword>
<reference evidence="14" key="1">
    <citation type="journal article" date="2008" name="Mol. Biol. Evol.">
        <title>A comparative analysis of mitochondrial genomes in Coleoptera (Arthropoda: Insecta) and genome descriptions of six new beetles.</title>
        <authorList>
            <person name="Sheffield N.C."/>
            <person name="Song H."/>
            <person name="Cameron S.L."/>
            <person name="Whiting M.F."/>
        </authorList>
    </citation>
    <scope>NUCLEOTIDE SEQUENCE</scope>
    <source>
        <strain evidence="14">CO683</strain>
    </source>
</reference>
<dbReference type="AlphaFoldDB" id="B6D8W0"/>
<evidence type="ECO:0000256" key="4">
    <source>
        <dbReference type="ARBA" id="ARBA00022448"/>
    </source>
</evidence>
<dbReference type="RefSeq" id="YP_002265539.1">
    <property type="nucleotide sequence ID" value="NC_011324.1"/>
</dbReference>
<evidence type="ECO:0000256" key="13">
    <source>
        <dbReference type="SAM" id="Phobius"/>
    </source>
</evidence>
<comment type="subunit">
    <text evidence="3">F-type ATPases have 2 components, CF(1) - the catalytic core - and CF(0) - the membrane proton channel.</text>
</comment>
<accession>B6D8W0</accession>
<name>B6D8W0_9CUCU</name>
<evidence type="ECO:0000256" key="6">
    <source>
        <dbReference type="ARBA" id="ARBA00022692"/>
    </source>
</evidence>
<evidence type="ECO:0000256" key="1">
    <source>
        <dbReference type="ARBA" id="ARBA00004304"/>
    </source>
</evidence>
<keyword evidence="11 13" id="KW-0472">Membrane</keyword>
<protein>
    <recommendedName>
        <fullName evidence="12">ATP synthase complex subunit 8</fullName>
    </recommendedName>
</protein>
<evidence type="ECO:0000256" key="10">
    <source>
        <dbReference type="ARBA" id="ARBA00023128"/>
    </source>
</evidence>
<dbReference type="GO" id="GO:0045259">
    <property type="term" value="C:proton-transporting ATP synthase complex"/>
    <property type="evidence" value="ECO:0007669"/>
    <property type="project" value="UniProtKB-KW"/>
</dbReference>
<dbReference type="GO" id="GO:0031966">
    <property type="term" value="C:mitochondrial membrane"/>
    <property type="evidence" value="ECO:0007669"/>
    <property type="project" value="UniProtKB-SubCell"/>
</dbReference>
<evidence type="ECO:0000256" key="2">
    <source>
        <dbReference type="ARBA" id="ARBA00008892"/>
    </source>
</evidence>
<keyword evidence="7 12" id="KW-0375">Hydrogen ion transport</keyword>
<organism evidence="14">
    <name type="scientific">Chaetosoma scaritides</name>
    <dbReference type="NCBI Taxonomy" id="546502"/>
    <lineage>
        <taxon>Eukaryota</taxon>
        <taxon>Metazoa</taxon>
        <taxon>Ecdysozoa</taxon>
        <taxon>Arthropoda</taxon>
        <taxon>Hexapoda</taxon>
        <taxon>Insecta</taxon>
        <taxon>Pterygota</taxon>
        <taxon>Neoptera</taxon>
        <taxon>Endopterygota</taxon>
        <taxon>Coleoptera</taxon>
        <taxon>Polyphaga</taxon>
        <taxon>Cucujiformia</taxon>
        <taxon>Chaetosomatidae</taxon>
        <taxon>Chaetosoma</taxon>
    </lineage>
</organism>
<keyword evidence="8 13" id="KW-1133">Transmembrane helix</keyword>
<comment type="similarity">
    <text evidence="2 12">Belongs to the ATPase protein 8 family.</text>
</comment>
<sequence length="51" mass="6265">MPQMSPLNWVILFSFFTLMYLIINSMNYYLVLYTNQNKTNLLKINSNNWKW</sequence>
<evidence type="ECO:0000256" key="11">
    <source>
        <dbReference type="ARBA" id="ARBA00023136"/>
    </source>
</evidence>
<evidence type="ECO:0000256" key="8">
    <source>
        <dbReference type="ARBA" id="ARBA00022989"/>
    </source>
</evidence>
<dbReference type="GO" id="GO:0015078">
    <property type="term" value="F:proton transmembrane transporter activity"/>
    <property type="evidence" value="ECO:0007669"/>
    <property type="project" value="InterPro"/>
</dbReference>
<dbReference type="GO" id="GO:0015986">
    <property type="term" value="P:proton motive force-driven ATP synthesis"/>
    <property type="evidence" value="ECO:0007669"/>
    <property type="project" value="InterPro"/>
</dbReference>
<keyword evidence="4 12" id="KW-0813">Transport</keyword>
<dbReference type="EMBL" id="EU877951">
    <property type="protein sequence ID" value="ACF35098.1"/>
    <property type="molecule type" value="Genomic_DNA"/>
</dbReference>
<evidence type="ECO:0000256" key="3">
    <source>
        <dbReference type="ARBA" id="ARBA00011291"/>
    </source>
</evidence>
<evidence type="ECO:0000313" key="14">
    <source>
        <dbReference type="EMBL" id="ACF35098.1"/>
    </source>
</evidence>
<evidence type="ECO:0000256" key="9">
    <source>
        <dbReference type="ARBA" id="ARBA00023065"/>
    </source>
</evidence>
<keyword evidence="5 12" id="KW-0138">CF(0)</keyword>
<feature type="transmembrane region" description="Helical" evidence="13">
    <location>
        <begin position="6"/>
        <end position="23"/>
    </location>
</feature>
<dbReference type="Pfam" id="PF00895">
    <property type="entry name" value="ATP-synt_8"/>
    <property type="match status" value="1"/>
</dbReference>
<dbReference type="GeneID" id="6962849"/>
<keyword evidence="9 12" id="KW-0406">Ion transport</keyword>
<evidence type="ECO:0000256" key="7">
    <source>
        <dbReference type="ARBA" id="ARBA00022781"/>
    </source>
</evidence>
<dbReference type="CTD" id="4509"/>
<geneLocation type="mitochondrion" evidence="14"/>
<gene>
    <name evidence="14" type="primary">ATP8</name>
</gene>
<keyword evidence="6 12" id="KW-0812">Transmembrane</keyword>
<proteinExistence type="inferred from homology"/>
<evidence type="ECO:0000256" key="5">
    <source>
        <dbReference type="ARBA" id="ARBA00022547"/>
    </source>
</evidence>
<comment type="subcellular location">
    <subcellularLocation>
        <location evidence="1 12">Mitochondrion membrane</location>
        <topology evidence="1 12">Single-pass membrane protein</topology>
    </subcellularLocation>
</comment>